<accession>A0ABV2VLB1</accession>
<sequence length="240" mass="23863">MRARLLDPVTDALRPVTGPLRDGVLAPVAGALRPVTEPVRSGVLTPVAGLLAPVTRPLAPVLAPVWRGLGPVREPLDPVLTPLTPVTDLLDPPADRATPPPPATPPPTGIPGAPGTPPHTGAGGPALDVAADGPGSRRGAGDPGEPGPHRSTVYRPAQATAATGPTAAGIERPRPVLPERERVPAAPVPAGSGSAGVAHGDTAVAGAAIWAPPALTDHRCRSADGPAPASRSTRPGTRPA</sequence>
<name>A0ABV2VLB1_9ACTN</name>
<evidence type="ECO:0008006" key="4">
    <source>
        <dbReference type="Google" id="ProtNLM"/>
    </source>
</evidence>
<feature type="compositionally biased region" description="Low complexity" evidence="1">
    <location>
        <begin position="156"/>
        <end position="169"/>
    </location>
</feature>
<feature type="region of interest" description="Disordered" evidence="1">
    <location>
        <begin position="217"/>
        <end position="240"/>
    </location>
</feature>
<feature type="compositionally biased region" description="Low complexity" evidence="1">
    <location>
        <begin position="184"/>
        <end position="199"/>
    </location>
</feature>
<evidence type="ECO:0000313" key="3">
    <source>
        <dbReference type="Proteomes" id="UP001550348"/>
    </source>
</evidence>
<evidence type="ECO:0000313" key="2">
    <source>
        <dbReference type="EMBL" id="MEU0153575.1"/>
    </source>
</evidence>
<feature type="compositionally biased region" description="Pro residues" evidence="1">
    <location>
        <begin position="98"/>
        <end position="117"/>
    </location>
</feature>
<feature type="compositionally biased region" description="Basic and acidic residues" evidence="1">
    <location>
        <begin position="171"/>
        <end position="183"/>
    </location>
</feature>
<organism evidence="2 3">
    <name type="scientific">Micromonospora fulviviridis</name>
    <dbReference type="NCBI Taxonomy" id="47860"/>
    <lineage>
        <taxon>Bacteria</taxon>
        <taxon>Bacillati</taxon>
        <taxon>Actinomycetota</taxon>
        <taxon>Actinomycetes</taxon>
        <taxon>Micromonosporales</taxon>
        <taxon>Micromonosporaceae</taxon>
        <taxon>Micromonospora</taxon>
    </lineage>
</organism>
<feature type="compositionally biased region" description="Polar residues" evidence="1">
    <location>
        <begin position="230"/>
        <end position="240"/>
    </location>
</feature>
<feature type="region of interest" description="Disordered" evidence="1">
    <location>
        <begin position="83"/>
        <end position="199"/>
    </location>
</feature>
<dbReference type="Proteomes" id="UP001550348">
    <property type="component" value="Unassembled WGS sequence"/>
</dbReference>
<dbReference type="EMBL" id="JBEXRX010000044">
    <property type="protein sequence ID" value="MEU0153575.1"/>
    <property type="molecule type" value="Genomic_DNA"/>
</dbReference>
<evidence type="ECO:0000256" key="1">
    <source>
        <dbReference type="SAM" id="MobiDB-lite"/>
    </source>
</evidence>
<feature type="compositionally biased region" description="Low complexity" evidence="1">
    <location>
        <begin position="83"/>
        <end position="97"/>
    </location>
</feature>
<comment type="caution">
    <text evidence="2">The sequence shown here is derived from an EMBL/GenBank/DDBJ whole genome shotgun (WGS) entry which is preliminary data.</text>
</comment>
<reference evidence="2 3" key="1">
    <citation type="submission" date="2024-06" db="EMBL/GenBank/DDBJ databases">
        <title>The Natural Products Discovery Center: Release of the First 8490 Sequenced Strains for Exploring Actinobacteria Biosynthetic Diversity.</title>
        <authorList>
            <person name="Kalkreuter E."/>
            <person name="Kautsar S.A."/>
            <person name="Yang D."/>
            <person name="Bader C.D."/>
            <person name="Teijaro C.N."/>
            <person name="Fluegel L."/>
            <person name="Davis C.M."/>
            <person name="Simpson J.R."/>
            <person name="Lauterbach L."/>
            <person name="Steele A.D."/>
            <person name="Gui C."/>
            <person name="Meng S."/>
            <person name="Li G."/>
            <person name="Viehrig K."/>
            <person name="Ye F."/>
            <person name="Su P."/>
            <person name="Kiefer A.F."/>
            <person name="Nichols A."/>
            <person name="Cepeda A.J."/>
            <person name="Yan W."/>
            <person name="Fan B."/>
            <person name="Jiang Y."/>
            <person name="Adhikari A."/>
            <person name="Zheng C.-J."/>
            <person name="Schuster L."/>
            <person name="Cowan T.M."/>
            <person name="Smanski M.J."/>
            <person name="Chevrette M.G."/>
            <person name="De Carvalho L.P.S."/>
            <person name="Shen B."/>
        </authorList>
    </citation>
    <scope>NUCLEOTIDE SEQUENCE [LARGE SCALE GENOMIC DNA]</scope>
    <source>
        <strain evidence="2 3">NPDC006286</strain>
    </source>
</reference>
<proteinExistence type="predicted"/>
<keyword evidence="3" id="KW-1185">Reference proteome</keyword>
<gene>
    <name evidence="2" type="ORF">ABZ071_16935</name>
</gene>
<protein>
    <recommendedName>
        <fullName evidence="4">Collagen-like protein</fullName>
    </recommendedName>
</protein>
<dbReference type="RefSeq" id="WP_355665377.1">
    <property type="nucleotide sequence ID" value="NZ_JBEXRX010000044.1"/>
</dbReference>